<feature type="transmembrane region" description="Helical" evidence="1">
    <location>
        <begin position="136"/>
        <end position="157"/>
    </location>
</feature>
<dbReference type="AlphaFoldDB" id="A0A498D5S5"/>
<proteinExistence type="predicted"/>
<evidence type="ECO:0000313" key="3">
    <source>
        <dbReference type="Proteomes" id="UP000270219"/>
    </source>
</evidence>
<dbReference type="EMBL" id="RCHR01000003">
    <property type="protein sequence ID" value="RLL45019.1"/>
    <property type="molecule type" value="Genomic_DNA"/>
</dbReference>
<dbReference type="OrthoDB" id="2447941at2"/>
<accession>A0A498D5S5</accession>
<feature type="transmembrane region" description="Helical" evidence="1">
    <location>
        <begin position="192"/>
        <end position="210"/>
    </location>
</feature>
<reference evidence="2 3" key="1">
    <citation type="submission" date="2018-10" db="EMBL/GenBank/DDBJ databases">
        <title>Oceanobacillus sp. YLB-02 draft genome.</title>
        <authorList>
            <person name="Yu L."/>
        </authorList>
    </citation>
    <scope>NUCLEOTIDE SEQUENCE [LARGE SCALE GENOMIC DNA]</scope>
    <source>
        <strain evidence="2 3">YLB-02</strain>
    </source>
</reference>
<organism evidence="2 3">
    <name type="scientific">Oceanobacillus piezotolerans</name>
    <dbReference type="NCBI Taxonomy" id="2448030"/>
    <lineage>
        <taxon>Bacteria</taxon>
        <taxon>Bacillati</taxon>
        <taxon>Bacillota</taxon>
        <taxon>Bacilli</taxon>
        <taxon>Bacillales</taxon>
        <taxon>Bacillaceae</taxon>
        <taxon>Oceanobacillus</taxon>
    </lineage>
</organism>
<dbReference type="Proteomes" id="UP000270219">
    <property type="component" value="Unassembled WGS sequence"/>
</dbReference>
<keyword evidence="3" id="KW-1185">Reference proteome</keyword>
<feature type="transmembrane region" description="Helical" evidence="1">
    <location>
        <begin position="350"/>
        <end position="371"/>
    </location>
</feature>
<keyword evidence="1" id="KW-0472">Membrane</keyword>
<dbReference type="PIRSF" id="PIRSF037259">
    <property type="entry name" value="EcsB_ABC"/>
    <property type="match status" value="1"/>
</dbReference>
<keyword evidence="1" id="KW-1133">Transmembrane helix</keyword>
<comment type="caution">
    <text evidence="2">The sequence shown here is derived from an EMBL/GenBank/DDBJ whole genome shotgun (WGS) entry which is preliminary data.</text>
</comment>
<feature type="transmembrane region" description="Helical" evidence="1">
    <location>
        <begin position="377"/>
        <end position="399"/>
    </location>
</feature>
<feature type="transmembrane region" description="Helical" evidence="1">
    <location>
        <begin position="286"/>
        <end position="305"/>
    </location>
</feature>
<feature type="transmembrane region" description="Helical" evidence="1">
    <location>
        <begin position="102"/>
        <end position="124"/>
    </location>
</feature>
<dbReference type="InterPro" id="IPR010288">
    <property type="entry name" value="EcsB_ABC"/>
</dbReference>
<dbReference type="RefSeq" id="WP_121522608.1">
    <property type="nucleotide sequence ID" value="NZ_RCHR01000003.1"/>
</dbReference>
<evidence type="ECO:0000256" key="1">
    <source>
        <dbReference type="SAM" id="Phobius"/>
    </source>
</evidence>
<keyword evidence="1" id="KW-0812">Transmembrane</keyword>
<name>A0A498D5S5_9BACI</name>
<protein>
    <submittedName>
        <fullName evidence="2">ABC transporter permease</fullName>
    </submittedName>
</protein>
<feature type="transmembrane region" description="Helical" evidence="1">
    <location>
        <begin position="57"/>
        <end position="76"/>
    </location>
</feature>
<dbReference type="GO" id="GO:0016020">
    <property type="term" value="C:membrane"/>
    <property type="evidence" value="ECO:0007669"/>
    <property type="project" value="InterPro"/>
</dbReference>
<feature type="transmembrane region" description="Helical" evidence="1">
    <location>
        <begin position="169"/>
        <end position="186"/>
    </location>
</feature>
<dbReference type="Pfam" id="PF05975">
    <property type="entry name" value="EcsB"/>
    <property type="match status" value="1"/>
</dbReference>
<evidence type="ECO:0000313" key="2">
    <source>
        <dbReference type="EMBL" id="RLL45019.1"/>
    </source>
</evidence>
<sequence length="405" mass="47449">MFDSNSLYKQRLSSHMKEIGRYMRYILNGHTAIAMLFLISALAYYYQGWVTQLPDNFPTSLIIGVVFGILVTYSPVRTLLKEPDVVFIITAEDKMTAYFRNAIIYSFFIQLYVILLIVAAFGPLYFAAYPERTGRIYLYTLIVILIFKIGNLLANWWMLKVRDQNVRRIDVAVRLLLNIAIFYFLVNGDMLFAAITTVIFGLVFLYDYTVSKKQICLNWGHLIEKDQQRMQAFYRLASMFAEVPHLRVKVRKRQWLVSLITDRVPLEKKQTYDYLYRITFVRSGDYIGMYVRLIIIGGLFIVFIPNLWMKLLFGILFLYLSIFQMMALYKHHRTIMWLDIYPVEAKEKKRALVTILYQLGLVQTVIFSVLFLFSQEYLGFILALGSGILFTFLFINGYVKGKLSK</sequence>
<feature type="transmembrane region" description="Helical" evidence="1">
    <location>
        <begin position="311"/>
        <end position="329"/>
    </location>
</feature>
<feature type="transmembrane region" description="Helical" evidence="1">
    <location>
        <begin position="25"/>
        <end position="45"/>
    </location>
</feature>
<gene>
    <name evidence="2" type="ORF">D8M04_09100</name>
</gene>